<keyword evidence="3 6" id="KW-0812">Transmembrane</keyword>
<evidence type="ECO:0000256" key="2">
    <source>
        <dbReference type="ARBA" id="ARBA00022475"/>
    </source>
</evidence>
<organism evidence="8 9">
    <name type="scientific">Agromyces albus</name>
    <dbReference type="NCBI Taxonomy" id="205332"/>
    <lineage>
        <taxon>Bacteria</taxon>
        <taxon>Bacillati</taxon>
        <taxon>Actinomycetota</taxon>
        <taxon>Actinomycetes</taxon>
        <taxon>Micrococcales</taxon>
        <taxon>Microbacteriaceae</taxon>
        <taxon>Agromyces</taxon>
    </lineage>
</organism>
<keyword evidence="4 6" id="KW-1133">Transmembrane helix</keyword>
<accession>A0A4Q2L9H5</accession>
<dbReference type="InterPro" id="IPR011577">
    <property type="entry name" value="Cyt_b561_bac/Ni-Hgenase"/>
</dbReference>
<keyword evidence="2" id="KW-1003">Cell membrane</keyword>
<feature type="transmembrane region" description="Helical" evidence="6">
    <location>
        <begin position="20"/>
        <end position="41"/>
    </location>
</feature>
<dbReference type="GO" id="GO:0020037">
    <property type="term" value="F:heme binding"/>
    <property type="evidence" value="ECO:0007669"/>
    <property type="project" value="TreeGrafter"/>
</dbReference>
<dbReference type="InterPro" id="IPR016174">
    <property type="entry name" value="Di-haem_cyt_TM"/>
</dbReference>
<feature type="transmembrane region" description="Helical" evidence="6">
    <location>
        <begin position="192"/>
        <end position="213"/>
    </location>
</feature>
<evidence type="ECO:0000256" key="6">
    <source>
        <dbReference type="SAM" id="Phobius"/>
    </source>
</evidence>
<dbReference type="OrthoDB" id="9795587at2"/>
<dbReference type="Proteomes" id="UP000293865">
    <property type="component" value="Unassembled WGS sequence"/>
</dbReference>
<dbReference type="PANTHER" id="PTHR30485">
    <property type="entry name" value="NI/FE-HYDROGENASE 1 B-TYPE CYTOCHROME SUBUNIT"/>
    <property type="match status" value="1"/>
</dbReference>
<proteinExistence type="predicted"/>
<sequence length="311" mass="35512">MTSTKSTRAAEWWRAQRKRVLWTTFIAVVSLVVVVLLARWFRELPAGQSFIETYPGIVPPPEWAPTGIPAWLAWQHFLNAFFLLLIVRTGYQLRSKKRPPGFWTRDNTRWPRTKRSPRRMGIFLWFHLWLDALWVLTGLSYVVLLFATGQWVRIVPTDWAVVPNAISAALQYASLEWPTENSWVVYNSLQQLAYFTVVFIASPLAILTGLRLSSAWPLEGPLVRAFPEKLAKTLHYPVMLFFIAFTFVHVVLVLTTGALRKLNQMYAVRDTDDWIGFGVFAASVIVMVVAWVLAKPPLLKRIAASSGRVQG</sequence>
<feature type="transmembrane region" description="Helical" evidence="6">
    <location>
        <begin position="122"/>
        <end position="147"/>
    </location>
</feature>
<dbReference type="EMBL" id="SDPN01000002">
    <property type="protein sequence ID" value="RXZ73091.1"/>
    <property type="molecule type" value="Genomic_DNA"/>
</dbReference>
<reference evidence="8 9" key="1">
    <citation type="submission" date="2019-01" db="EMBL/GenBank/DDBJ databases">
        <title>Agromyces.</title>
        <authorList>
            <person name="Li J."/>
        </authorList>
    </citation>
    <scope>NUCLEOTIDE SEQUENCE [LARGE SCALE GENOMIC DNA]</scope>
    <source>
        <strain evidence="8 9">DSM 15934</strain>
    </source>
</reference>
<dbReference type="GO" id="GO:0009055">
    <property type="term" value="F:electron transfer activity"/>
    <property type="evidence" value="ECO:0007669"/>
    <property type="project" value="InterPro"/>
</dbReference>
<evidence type="ECO:0000256" key="3">
    <source>
        <dbReference type="ARBA" id="ARBA00022692"/>
    </source>
</evidence>
<evidence type="ECO:0000313" key="9">
    <source>
        <dbReference type="Proteomes" id="UP000293865"/>
    </source>
</evidence>
<dbReference type="GO" id="GO:0022904">
    <property type="term" value="P:respiratory electron transport chain"/>
    <property type="evidence" value="ECO:0007669"/>
    <property type="project" value="InterPro"/>
</dbReference>
<feature type="transmembrane region" description="Helical" evidence="6">
    <location>
        <begin position="274"/>
        <end position="294"/>
    </location>
</feature>
<feature type="domain" description="Cytochrome b561 bacterial/Ni-hydrogenase" evidence="7">
    <location>
        <begin position="70"/>
        <end position="265"/>
    </location>
</feature>
<dbReference type="GO" id="GO:0005886">
    <property type="term" value="C:plasma membrane"/>
    <property type="evidence" value="ECO:0007669"/>
    <property type="project" value="UniProtKB-SubCell"/>
</dbReference>
<gene>
    <name evidence="8" type="ORF">ESP51_02125</name>
</gene>
<evidence type="ECO:0000256" key="4">
    <source>
        <dbReference type="ARBA" id="ARBA00022989"/>
    </source>
</evidence>
<dbReference type="PANTHER" id="PTHR30485:SF0">
    <property type="entry name" value="NI_FE-HYDROGENASE 1 B-TYPE CYTOCHROME SUBUNIT-RELATED"/>
    <property type="match status" value="1"/>
</dbReference>
<dbReference type="Gene3D" id="1.20.950.20">
    <property type="entry name" value="Transmembrane di-heme cytochromes, Chain C"/>
    <property type="match status" value="1"/>
</dbReference>
<comment type="caution">
    <text evidence="8">The sequence shown here is derived from an EMBL/GenBank/DDBJ whole genome shotgun (WGS) entry which is preliminary data.</text>
</comment>
<keyword evidence="9" id="KW-1185">Reference proteome</keyword>
<dbReference type="Pfam" id="PF01292">
    <property type="entry name" value="Ni_hydr_CYTB"/>
    <property type="match status" value="1"/>
</dbReference>
<feature type="transmembrane region" description="Helical" evidence="6">
    <location>
        <begin position="68"/>
        <end position="87"/>
    </location>
</feature>
<evidence type="ECO:0000256" key="5">
    <source>
        <dbReference type="ARBA" id="ARBA00023136"/>
    </source>
</evidence>
<evidence type="ECO:0000313" key="8">
    <source>
        <dbReference type="EMBL" id="RXZ73091.1"/>
    </source>
</evidence>
<dbReference type="SUPFAM" id="SSF81342">
    <property type="entry name" value="Transmembrane di-heme cytochromes"/>
    <property type="match status" value="1"/>
</dbReference>
<comment type="subcellular location">
    <subcellularLocation>
        <location evidence="1">Cell membrane</location>
        <topology evidence="1">Multi-pass membrane protein</topology>
    </subcellularLocation>
</comment>
<feature type="transmembrane region" description="Helical" evidence="6">
    <location>
        <begin position="234"/>
        <end position="254"/>
    </location>
</feature>
<name>A0A4Q2L9H5_9MICO</name>
<protein>
    <recommendedName>
        <fullName evidence="7">Cytochrome b561 bacterial/Ni-hydrogenase domain-containing protein</fullName>
    </recommendedName>
</protein>
<keyword evidence="5 6" id="KW-0472">Membrane</keyword>
<dbReference type="AlphaFoldDB" id="A0A4Q2L9H5"/>
<evidence type="ECO:0000256" key="1">
    <source>
        <dbReference type="ARBA" id="ARBA00004651"/>
    </source>
</evidence>
<evidence type="ECO:0000259" key="7">
    <source>
        <dbReference type="Pfam" id="PF01292"/>
    </source>
</evidence>
<dbReference type="InterPro" id="IPR051542">
    <property type="entry name" value="Hydrogenase_cytochrome"/>
</dbReference>